<dbReference type="Proteomes" id="UP001651158">
    <property type="component" value="Unassembled WGS sequence"/>
</dbReference>
<dbReference type="Pfam" id="PF00022">
    <property type="entry name" value="Actin"/>
    <property type="match status" value="1"/>
</dbReference>
<evidence type="ECO:0000256" key="1">
    <source>
        <dbReference type="ARBA" id="ARBA00003520"/>
    </source>
</evidence>
<evidence type="ECO:0000313" key="4">
    <source>
        <dbReference type="Proteomes" id="UP001651158"/>
    </source>
</evidence>
<comment type="caution">
    <text evidence="3">The sequence shown here is derived from an EMBL/GenBank/DDBJ whole genome shotgun (WGS) entry which is preliminary data.</text>
</comment>
<reference evidence="3 4" key="1">
    <citation type="journal article" date="2022" name="Front. Cell. Infect. Microbiol.">
        <title>The Genomes of Two Strains of Taenia crassiceps the Animal Model for the Study of Human Cysticercosis.</title>
        <authorList>
            <person name="Bobes R.J."/>
            <person name="Estrada K."/>
            <person name="Rios-Valencia D.G."/>
            <person name="Calderon-Gallegos A."/>
            <person name="de la Torre P."/>
            <person name="Carrero J.C."/>
            <person name="Sanchez-Flores A."/>
            <person name="Laclette J.P."/>
        </authorList>
    </citation>
    <scope>NUCLEOTIDE SEQUENCE [LARGE SCALE GENOMIC DNA]</scope>
    <source>
        <strain evidence="3">WFUcys</strain>
    </source>
</reference>
<evidence type="ECO:0000256" key="2">
    <source>
        <dbReference type="RuleBase" id="RU000487"/>
    </source>
</evidence>
<comment type="function">
    <text evidence="1">Actins are highly conserved proteins that are involved in various types of cell motility and are ubiquitously expressed in all eukaryotic cells.</text>
</comment>
<comment type="similarity">
    <text evidence="2">Belongs to the actin family.</text>
</comment>
<protein>
    <submittedName>
        <fullName evidence="3">Actin-related protein 8</fullName>
    </submittedName>
</protein>
<dbReference type="SUPFAM" id="SSF53067">
    <property type="entry name" value="Actin-like ATPase domain"/>
    <property type="match status" value="2"/>
</dbReference>
<organism evidence="3 4">
    <name type="scientific">Taenia crassiceps</name>
    <dbReference type="NCBI Taxonomy" id="6207"/>
    <lineage>
        <taxon>Eukaryota</taxon>
        <taxon>Metazoa</taxon>
        <taxon>Spiralia</taxon>
        <taxon>Lophotrochozoa</taxon>
        <taxon>Platyhelminthes</taxon>
        <taxon>Cestoda</taxon>
        <taxon>Eucestoda</taxon>
        <taxon>Cyclophyllidea</taxon>
        <taxon>Taeniidae</taxon>
        <taxon>Taenia</taxon>
    </lineage>
</organism>
<proteinExistence type="inferred from homology"/>
<dbReference type="SMART" id="SM00268">
    <property type="entry name" value="ACTIN"/>
    <property type="match status" value="1"/>
</dbReference>
<dbReference type="PANTHER" id="PTHR11937">
    <property type="entry name" value="ACTIN"/>
    <property type="match status" value="1"/>
</dbReference>
<evidence type="ECO:0000313" key="3">
    <source>
        <dbReference type="EMBL" id="KAL5112755.1"/>
    </source>
</evidence>
<keyword evidence="4" id="KW-1185">Reference proteome</keyword>
<name>A0ABR4QT72_9CEST</name>
<gene>
    <name evidence="3" type="ORF">TcWFU_008561</name>
</gene>
<dbReference type="InterPro" id="IPR004000">
    <property type="entry name" value="Actin"/>
</dbReference>
<dbReference type="InterPro" id="IPR043129">
    <property type="entry name" value="ATPase_NBD"/>
</dbReference>
<dbReference type="Gene3D" id="3.30.420.40">
    <property type="match status" value="2"/>
</dbReference>
<dbReference type="EMBL" id="JAKROA010000001">
    <property type="protein sequence ID" value="KAL5112755.1"/>
    <property type="molecule type" value="Genomic_DNA"/>
</dbReference>
<sequence>MTKLQRISSRTVIIQPGSTVLRIGLASDEEAKTFLHCIARESKNACPGRIPSLSSQAFSAGDVDVSSLSFDSFPHSDSFVIENKFHKILNSDFTNFNNSLDHSRPPFVPFLKGLIKSVGGGYQLQWPIVSGCFNEEFTPSLNLQNLEDMWTYALEKYLDIPKDAFHLYSVILVIEDIFIRREVRQIMNMLLLGLRFSRVVVQQASVCATYGVGLPTACVIDLGFQKTSISCVDEGISLPDVRVKLPIGIGNCFQTLRAAIYRFTSERIELSKLLQKADHGSFEDMRRLFNAMFDADSAIIARIQAQSLETISSEEVTVKIATGHDITLPISIFLGAHLAPYSPNTDCPLLPEYQTPGIDAPEPDDPFDEVYSVMTMREKRRKLQGDFFPGRGDESAFEPRSQKISKASSFKDLAEAVLWSIRQAAVAAASASAFDSEAPGADGVTDAKGDQLRQRLFGCILLVGGGATNLGGFLLSKWLTRELQNLVGDGTTVEVLTRTRGISDLAWQGAKLMVSTDAISDLWLTPAEWNRYGSRLLREKAPFPW</sequence>
<accession>A0ABR4QT72</accession>